<reference evidence="3 5" key="1">
    <citation type="submission" date="2022-06" db="EMBL/GenBank/DDBJ databases">
        <title>Leptospira isolates from biofilms formed at urban environments.</title>
        <authorList>
            <person name="Ribeiro P.S."/>
            <person name="Sousa T."/>
            <person name="Carvalho N."/>
            <person name="Aburjaile F."/>
            <person name="Neves F."/>
            <person name="Oliveira D."/>
            <person name="Blanco L."/>
            <person name="Lima J."/>
            <person name="Costa F."/>
            <person name="Brenig B."/>
            <person name="Soares S."/>
            <person name="Ramos R."/>
            <person name="Goes-Neto A."/>
            <person name="Matiuzzi M."/>
            <person name="Azevedo V."/>
            <person name="Ristow P."/>
        </authorList>
    </citation>
    <scope>NUCLEOTIDE SEQUENCE</scope>
    <source>
        <strain evidence="2 5">VSF19</strain>
        <strain evidence="3">VSF20</strain>
    </source>
</reference>
<dbReference type="EMBL" id="JAMQPM010000015">
    <property type="protein sequence ID" value="MCW7528364.1"/>
    <property type="molecule type" value="Genomic_DNA"/>
</dbReference>
<dbReference type="EMBL" id="JAMQPL010000025">
    <property type="protein sequence ID" value="MCW7532291.1"/>
    <property type="molecule type" value="Genomic_DNA"/>
</dbReference>
<dbReference type="AlphaFoldDB" id="A0AAW5VPQ2"/>
<dbReference type="Proteomes" id="UP001208540">
    <property type="component" value="Unassembled WGS sequence"/>
</dbReference>
<organism evidence="3 4">
    <name type="scientific">Leptospira soteropolitanensis</name>
    <dbReference type="NCBI Taxonomy" id="2950025"/>
    <lineage>
        <taxon>Bacteria</taxon>
        <taxon>Pseudomonadati</taxon>
        <taxon>Spirochaetota</taxon>
        <taxon>Spirochaetia</taxon>
        <taxon>Leptospirales</taxon>
        <taxon>Leptospiraceae</taxon>
        <taxon>Leptospira</taxon>
    </lineage>
</organism>
<dbReference type="Proteomes" id="UP001208912">
    <property type="component" value="Unassembled WGS sequence"/>
</dbReference>
<gene>
    <name evidence="2" type="ORF">ND861_18550</name>
    <name evidence="3" type="ORF">ND862_18890</name>
</gene>
<accession>A0AAW5VPQ2</accession>
<evidence type="ECO:0000313" key="3">
    <source>
        <dbReference type="EMBL" id="MCW7532291.1"/>
    </source>
</evidence>
<sequence length="161" mass="18227">MKISTPLTYFLFCLFPISVLNADKKDLNLTQSLLLTLPFFSANMFVPPPGNEINGKYTFSRFQEANAKNYVSRQPFLVSANLAWIYGNHESPIYISEKPGNNLIFYYSTFCLGWSVGAIFCTSPNTELNFPNGEITQITYEITSISAIFLKLKVLFYGNNN</sequence>
<evidence type="ECO:0000313" key="5">
    <source>
        <dbReference type="Proteomes" id="UP001208912"/>
    </source>
</evidence>
<dbReference type="RefSeq" id="WP_265353458.1">
    <property type="nucleotide sequence ID" value="NZ_JAMQPL010000025.1"/>
</dbReference>
<name>A0AAW5VPQ2_9LEPT</name>
<proteinExistence type="predicted"/>
<feature type="signal peptide" evidence="1">
    <location>
        <begin position="1"/>
        <end position="22"/>
    </location>
</feature>
<comment type="caution">
    <text evidence="3">The sequence shown here is derived from an EMBL/GenBank/DDBJ whole genome shotgun (WGS) entry which is preliminary data.</text>
</comment>
<evidence type="ECO:0000313" key="4">
    <source>
        <dbReference type="Proteomes" id="UP001208540"/>
    </source>
</evidence>
<feature type="chain" id="PRO_5043442601" evidence="1">
    <location>
        <begin position="23"/>
        <end position="161"/>
    </location>
</feature>
<keyword evidence="5" id="KW-1185">Reference proteome</keyword>
<keyword evidence="1" id="KW-0732">Signal</keyword>
<evidence type="ECO:0000313" key="2">
    <source>
        <dbReference type="EMBL" id="MCW7528364.1"/>
    </source>
</evidence>
<evidence type="ECO:0000256" key="1">
    <source>
        <dbReference type="SAM" id="SignalP"/>
    </source>
</evidence>
<protein>
    <submittedName>
        <fullName evidence="3">Uncharacterized protein</fullName>
    </submittedName>
</protein>